<protein>
    <recommendedName>
        <fullName evidence="4">Methylated-DNA--protein-cysteine methyltransferase</fullName>
        <ecNumber evidence="3">2.1.1.63</ecNumber>
    </recommendedName>
    <alternativeName>
        <fullName evidence="9">6-O-methylguanine-DNA methyltransferase</fullName>
    </alternativeName>
    <alternativeName>
        <fullName evidence="10">O-6-methylguanine-DNA-alkyltransferase</fullName>
    </alternativeName>
</protein>
<gene>
    <name evidence="14" type="ORF">FA15DRAFT_641359</name>
</gene>
<evidence type="ECO:0000256" key="5">
    <source>
        <dbReference type="ARBA" id="ARBA00022603"/>
    </source>
</evidence>
<evidence type="ECO:0000256" key="3">
    <source>
        <dbReference type="ARBA" id="ARBA00011918"/>
    </source>
</evidence>
<dbReference type="InterPro" id="IPR001497">
    <property type="entry name" value="MethylDNA_cys_MeTrfase_AS"/>
</dbReference>
<dbReference type="Pfam" id="PF01035">
    <property type="entry name" value="DNA_binding_1"/>
    <property type="match status" value="1"/>
</dbReference>
<dbReference type="Proteomes" id="UP000307440">
    <property type="component" value="Unassembled WGS sequence"/>
</dbReference>
<evidence type="ECO:0000256" key="6">
    <source>
        <dbReference type="ARBA" id="ARBA00022679"/>
    </source>
</evidence>
<dbReference type="InterPro" id="IPR036388">
    <property type="entry name" value="WH-like_DNA-bd_sf"/>
</dbReference>
<keyword evidence="6 14" id="KW-0808">Transferase</keyword>
<evidence type="ECO:0000256" key="10">
    <source>
        <dbReference type="ARBA" id="ARBA00031621"/>
    </source>
</evidence>
<name>A0A5C3KV45_COPMA</name>
<dbReference type="OrthoDB" id="1907495at2759"/>
<dbReference type="PROSITE" id="PS00374">
    <property type="entry name" value="MGMT"/>
    <property type="match status" value="1"/>
</dbReference>
<organism evidence="14 15">
    <name type="scientific">Coprinopsis marcescibilis</name>
    <name type="common">Agaric fungus</name>
    <name type="synonym">Psathyrella marcescibilis</name>
    <dbReference type="NCBI Taxonomy" id="230819"/>
    <lineage>
        <taxon>Eukaryota</taxon>
        <taxon>Fungi</taxon>
        <taxon>Dikarya</taxon>
        <taxon>Basidiomycota</taxon>
        <taxon>Agaricomycotina</taxon>
        <taxon>Agaricomycetes</taxon>
        <taxon>Agaricomycetidae</taxon>
        <taxon>Agaricales</taxon>
        <taxon>Agaricineae</taxon>
        <taxon>Psathyrellaceae</taxon>
        <taxon>Coprinopsis</taxon>
    </lineage>
</organism>
<comment type="catalytic activity">
    <reaction evidence="1">
        <text>a 4-O-methyl-thymidine in DNA + L-cysteinyl-[protein] = a thymidine in DNA + S-methyl-L-cysteinyl-[protein]</text>
        <dbReference type="Rhea" id="RHEA:53428"/>
        <dbReference type="Rhea" id="RHEA-COMP:10131"/>
        <dbReference type="Rhea" id="RHEA-COMP:10132"/>
        <dbReference type="Rhea" id="RHEA-COMP:13555"/>
        <dbReference type="Rhea" id="RHEA-COMP:13556"/>
        <dbReference type="ChEBI" id="CHEBI:29950"/>
        <dbReference type="ChEBI" id="CHEBI:82612"/>
        <dbReference type="ChEBI" id="CHEBI:137386"/>
        <dbReference type="ChEBI" id="CHEBI:137387"/>
        <dbReference type="EC" id="2.1.1.63"/>
    </reaction>
</comment>
<dbReference type="PANTHER" id="PTHR10815:SF13">
    <property type="entry name" value="METHYLATED-DNA--PROTEIN-CYSTEINE METHYLTRANSFERASE"/>
    <property type="match status" value="1"/>
</dbReference>
<evidence type="ECO:0000259" key="13">
    <source>
        <dbReference type="Pfam" id="PF01035"/>
    </source>
</evidence>
<dbReference type="NCBIfam" id="TIGR00589">
    <property type="entry name" value="ogt"/>
    <property type="match status" value="1"/>
</dbReference>
<dbReference type="STRING" id="230819.A0A5C3KV45"/>
<dbReference type="GO" id="GO:0003908">
    <property type="term" value="F:methylated-DNA-[protein]-cysteine S-methyltransferase activity"/>
    <property type="evidence" value="ECO:0007669"/>
    <property type="project" value="UniProtKB-EC"/>
</dbReference>
<dbReference type="GO" id="GO:0032259">
    <property type="term" value="P:methylation"/>
    <property type="evidence" value="ECO:0007669"/>
    <property type="project" value="UniProtKB-KW"/>
</dbReference>
<dbReference type="SUPFAM" id="SSF46767">
    <property type="entry name" value="Methylated DNA-protein cysteine methyltransferase, C-terminal domain"/>
    <property type="match status" value="1"/>
</dbReference>
<dbReference type="EC" id="2.1.1.63" evidence="3"/>
<evidence type="ECO:0000313" key="15">
    <source>
        <dbReference type="Proteomes" id="UP000307440"/>
    </source>
</evidence>
<accession>A0A5C3KV45</accession>
<keyword evidence="15" id="KW-1185">Reference proteome</keyword>
<sequence length="183" mass="19889">MAILELSQFRYNPYNSKRRAEKSPSSASTRVSKPDGGSNSEHKEKTSDSCYPVGHKARTEYQKTSGKRITPYQWRVYDHVSSVPAGKVTTYKNVALAVGGSARSAGTALGNNPFAPLVPCHRVIASNLSIGGFCGQRYEAGQAHPLIDRKRALLLSEGVRFDGNGYLCHKNNLLESKPGSTCT</sequence>
<comment type="catalytic activity">
    <reaction evidence="11">
        <text>a 6-O-methyl-2'-deoxyguanosine in DNA + L-cysteinyl-[protein] = S-methyl-L-cysteinyl-[protein] + a 2'-deoxyguanosine in DNA</text>
        <dbReference type="Rhea" id="RHEA:24000"/>
        <dbReference type="Rhea" id="RHEA-COMP:10131"/>
        <dbReference type="Rhea" id="RHEA-COMP:10132"/>
        <dbReference type="Rhea" id="RHEA-COMP:11367"/>
        <dbReference type="Rhea" id="RHEA-COMP:11368"/>
        <dbReference type="ChEBI" id="CHEBI:29950"/>
        <dbReference type="ChEBI" id="CHEBI:82612"/>
        <dbReference type="ChEBI" id="CHEBI:85445"/>
        <dbReference type="ChEBI" id="CHEBI:85448"/>
        <dbReference type="EC" id="2.1.1.63"/>
    </reaction>
</comment>
<feature type="domain" description="Methylated-DNA-[protein]-cysteine S-methyltransferase DNA binding" evidence="13">
    <location>
        <begin position="72"/>
        <end position="159"/>
    </location>
</feature>
<dbReference type="InterPro" id="IPR014048">
    <property type="entry name" value="MethylDNA_cys_MeTrfase_DNA-bd"/>
</dbReference>
<evidence type="ECO:0000256" key="2">
    <source>
        <dbReference type="ARBA" id="ARBA00008711"/>
    </source>
</evidence>
<keyword evidence="8" id="KW-0234">DNA repair</keyword>
<evidence type="ECO:0000256" key="11">
    <source>
        <dbReference type="ARBA" id="ARBA00049348"/>
    </source>
</evidence>
<dbReference type="EMBL" id="ML210204">
    <property type="protein sequence ID" value="TFK24207.1"/>
    <property type="molecule type" value="Genomic_DNA"/>
</dbReference>
<dbReference type="Gene3D" id="1.10.10.10">
    <property type="entry name" value="Winged helix-like DNA-binding domain superfamily/Winged helix DNA-binding domain"/>
    <property type="match status" value="1"/>
</dbReference>
<evidence type="ECO:0000256" key="9">
    <source>
        <dbReference type="ARBA" id="ARBA00030795"/>
    </source>
</evidence>
<dbReference type="AlphaFoldDB" id="A0A5C3KV45"/>
<dbReference type="CDD" id="cd06445">
    <property type="entry name" value="ATase"/>
    <property type="match status" value="1"/>
</dbReference>
<dbReference type="GO" id="GO:0006281">
    <property type="term" value="P:DNA repair"/>
    <property type="evidence" value="ECO:0007669"/>
    <property type="project" value="UniProtKB-KW"/>
</dbReference>
<evidence type="ECO:0000256" key="7">
    <source>
        <dbReference type="ARBA" id="ARBA00022763"/>
    </source>
</evidence>
<evidence type="ECO:0000256" key="12">
    <source>
        <dbReference type="SAM" id="MobiDB-lite"/>
    </source>
</evidence>
<evidence type="ECO:0000256" key="8">
    <source>
        <dbReference type="ARBA" id="ARBA00023204"/>
    </source>
</evidence>
<evidence type="ECO:0000256" key="1">
    <source>
        <dbReference type="ARBA" id="ARBA00001286"/>
    </source>
</evidence>
<keyword evidence="5 14" id="KW-0489">Methyltransferase</keyword>
<comment type="similarity">
    <text evidence="2">Belongs to the MGMT family.</text>
</comment>
<proteinExistence type="inferred from homology"/>
<dbReference type="PANTHER" id="PTHR10815">
    <property type="entry name" value="METHYLATED-DNA--PROTEIN-CYSTEINE METHYLTRANSFERASE"/>
    <property type="match status" value="1"/>
</dbReference>
<evidence type="ECO:0000313" key="14">
    <source>
        <dbReference type="EMBL" id="TFK24207.1"/>
    </source>
</evidence>
<feature type="region of interest" description="Disordered" evidence="12">
    <location>
        <begin position="13"/>
        <end position="55"/>
    </location>
</feature>
<evidence type="ECO:0000256" key="4">
    <source>
        <dbReference type="ARBA" id="ARBA00015377"/>
    </source>
</evidence>
<keyword evidence="7" id="KW-0227">DNA damage</keyword>
<dbReference type="InterPro" id="IPR036217">
    <property type="entry name" value="MethylDNA_cys_MeTrfase_DNAb"/>
</dbReference>
<reference evidence="14 15" key="1">
    <citation type="journal article" date="2019" name="Nat. Ecol. Evol.">
        <title>Megaphylogeny resolves global patterns of mushroom evolution.</title>
        <authorList>
            <person name="Varga T."/>
            <person name="Krizsan K."/>
            <person name="Foldi C."/>
            <person name="Dima B."/>
            <person name="Sanchez-Garcia M."/>
            <person name="Sanchez-Ramirez S."/>
            <person name="Szollosi G.J."/>
            <person name="Szarkandi J.G."/>
            <person name="Papp V."/>
            <person name="Albert L."/>
            <person name="Andreopoulos W."/>
            <person name="Angelini C."/>
            <person name="Antonin V."/>
            <person name="Barry K.W."/>
            <person name="Bougher N.L."/>
            <person name="Buchanan P."/>
            <person name="Buyck B."/>
            <person name="Bense V."/>
            <person name="Catcheside P."/>
            <person name="Chovatia M."/>
            <person name="Cooper J."/>
            <person name="Damon W."/>
            <person name="Desjardin D."/>
            <person name="Finy P."/>
            <person name="Geml J."/>
            <person name="Haridas S."/>
            <person name="Hughes K."/>
            <person name="Justo A."/>
            <person name="Karasinski D."/>
            <person name="Kautmanova I."/>
            <person name="Kiss B."/>
            <person name="Kocsube S."/>
            <person name="Kotiranta H."/>
            <person name="LaButti K.M."/>
            <person name="Lechner B.E."/>
            <person name="Liimatainen K."/>
            <person name="Lipzen A."/>
            <person name="Lukacs Z."/>
            <person name="Mihaltcheva S."/>
            <person name="Morgado L.N."/>
            <person name="Niskanen T."/>
            <person name="Noordeloos M.E."/>
            <person name="Ohm R.A."/>
            <person name="Ortiz-Santana B."/>
            <person name="Ovrebo C."/>
            <person name="Racz N."/>
            <person name="Riley R."/>
            <person name="Savchenko A."/>
            <person name="Shiryaev A."/>
            <person name="Soop K."/>
            <person name="Spirin V."/>
            <person name="Szebenyi C."/>
            <person name="Tomsovsky M."/>
            <person name="Tulloss R.E."/>
            <person name="Uehling J."/>
            <person name="Grigoriev I.V."/>
            <person name="Vagvolgyi C."/>
            <person name="Papp T."/>
            <person name="Martin F.M."/>
            <person name="Miettinen O."/>
            <person name="Hibbett D.S."/>
            <person name="Nagy L.G."/>
        </authorList>
    </citation>
    <scope>NUCLEOTIDE SEQUENCE [LARGE SCALE GENOMIC DNA]</scope>
    <source>
        <strain evidence="14 15">CBS 121175</strain>
    </source>
</reference>